<evidence type="ECO:0000256" key="9">
    <source>
        <dbReference type="ARBA" id="ARBA00023002"/>
    </source>
</evidence>
<dbReference type="InterPro" id="IPR037099">
    <property type="entry name" value="Fum_R/Succ_DH_flav-like_C_sf"/>
</dbReference>
<dbReference type="InterPro" id="IPR005288">
    <property type="entry name" value="NadB"/>
</dbReference>
<proteinExistence type="inferred from homology"/>
<dbReference type="InterPro" id="IPR003953">
    <property type="entry name" value="FAD-dep_OxRdtase_2_FAD-bd"/>
</dbReference>
<organism evidence="15 16">
    <name type="scientific">Niallia taxi</name>
    <dbReference type="NCBI Taxonomy" id="2499688"/>
    <lineage>
        <taxon>Bacteria</taxon>
        <taxon>Bacillati</taxon>
        <taxon>Bacillota</taxon>
        <taxon>Bacilli</taxon>
        <taxon>Bacillales</taxon>
        <taxon>Bacillaceae</taxon>
        <taxon>Niallia</taxon>
    </lineage>
</organism>
<comment type="catalytic activity">
    <reaction evidence="10">
        <text>L-aspartate + O2 = iminosuccinate + H2O2</text>
        <dbReference type="Rhea" id="RHEA:25876"/>
        <dbReference type="ChEBI" id="CHEBI:15379"/>
        <dbReference type="ChEBI" id="CHEBI:16240"/>
        <dbReference type="ChEBI" id="CHEBI:29991"/>
        <dbReference type="ChEBI" id="CHEBI:77875"/>
        <dbReference type="EC" id="1.4.3.16"/>
    </reaction>
    <physiologicalReaction direction="left-to-right" evidence="10">
        <dbReference type="Rhea" id="RHEA:25877"/>
    </physiologicalReaction>
</comment>
<reference evidence="15 16" key="1">
    <citation type="submission" date="2019-01" db="EMBL/GenBank/DDBJ databases">
        <title>Bacillus sp. M5HDSG1-1, whole genome shotgun sequence.</title>
        <authorList>
            <person name="Tuo L."/>
        </authorList>
    </citation>
    <scope>NUCLEOTIDE SEQUENCE [LARGE SCALE GENOMIC DNA]</scope>
    <source>
        <strain evidence="15 16">M5HDSG1-1</strain>
    </source>
</reference>
<dbReference type="Gene3D" id="3.50.50.60">
    <property type="entry name" value="FAD/NAD(P)-binding domain"/>
    <property type="match status" value="1"/>
</dbReference>
<feature type="domain" description="FAD-dependent oxidoreductase 2 FAD-binding" evidence="13">
    <location>
        <begin position="4"/>
        <end position="370"/>
    </location>
</feature>
<dbReference type="SUPFAM" id="SSF51905">
    <property type="entry name" value="FAD/NAD(P)-binding domain"/>
    <property type="match status" value="1"/>
</dbReference>
<dbReference type="GO" id="GO:0005737">
    <property type="term" value="C:cytoplasm"/>
    <property type="evidence" value="ECO:0007669"/>
    <property type="project" value="UniProtKB-SubCell"/>
</dbReference>
<comment type="function">
    <text evidence="12">Catalyzes the oxidation of L-aspartate to iminoaspartate.</text>
</comment>
<dbReference type="NCBIfam" id="TIGR00551">
    <property type="entry name" value="nadB"/>
    <property type="match status" value="1"/>
</dbReference>
<comment type="subcellular location">
    <subcellularLocation>
        <location evidence="12">Cytoplasm</location>
    </subcellularLocation>
</comment>
<evidence type="ECO:0000259" key="13">
    <source>
        <dbReference type="Pfam" id="PF00890"/>
    </source>
</evidence>
<dbReference type="Pfam" id="PF00890">
    <property type="entry name" value="FAD_binding_2"/>
    <property type="match status" value="1"/>
</dbReference>
<comment type="caution">
    <text evidence="15">The sequence shown here is derived from an EMBL/GenBank/DDBJ whole genome shotgun (WGS) entry which is preliminary data.</text>
</comment>
<comment type="similarity">
    <text evidence="3 12">Belongs to the FAD-dependent oxidoreductase 2 family. NadB subfamily.</text>
</comment>
<comment type="cofactor">
    <cofactor evidence="1 12">
        <name>FAD</name>
        <dbReference type="ChEBI" id="CHEBI:57692"/>
    </cofactor>
</comment>
<keyword evidence="9 12" id="KW-0560">Oxidoreductase</keyword>
<evidence type="ECO:0000256" key="8">
    <source>
        <dbReference type="ARBA" id="ARBA00022827"/>
    </source>
</evidence>
<evidence type="ECO:0000313" key="15">
    <source>
        <dbReference type="EMBL" id="RVT56494.1"/>
    </source>
</evidence>
<evidence type="ECO:0000256" key="4">
    <source>
        <dbReference type="ARBA" id="ARBA00012173"/>
    </source>
</evidence>
<dbReference type="RefSeq" id="WP_127742860.1">
    <property type="nucleotide sequence ID" value="NZ_RZTZ01000028.1"/>
</dbReference>
<dbReference type="EMBL" id="RZTZ01000028">
    <property type="protein sequence ID" value="RVT56494.1"/>
    <property type="molecule type" value="Genomic_DNA"/>
</dbReference>
<dbReference type="InterPro" id="IPR015939">
    <property type="entry name" value="Fum_Rdtase/Succ_DH_flav-like_C"/>
</dbReference>
<dbReference type="Proteomes" id="UP000288024">
    <property type="component" value="Unassembled WGS sequence"/>
</dbReference>
<evidence type="ECO:0000256" key="11">
    <source>
        <dbReference type="NCBIfam" id="TIGR00551"/>
    </source>
</evidence>
<dbReference type="GO" id="GO:0034628">
    <property type="term" value="P:'de novo' NAD+ biosynthetic process from L-aspartate"/>
    <property type="evidence" value="ECO:0007669"/>
    <property type="project" value="TreeGrafter"/>
</dbReference>
<evidence type="ECO:0000256" key="6">
    <source>
        <dbReference type="ARBA" id="ARBA00022630"/>
    </source>
</evidence>
<dbReference type="PANTHER" id="PTHR42716:SF2">
    <property type="entry name" value="L-ASPARTATE OXIDASE, CHLOROPLASTIC"/>
    <property type="match status" value="1"/>
</dbReference>
<comment type="pathway">
    <text evidence="2 12">Cofactor biosynthesis; NAD(+) biosynthesis; iminoaspartate from L-aspartate (oxidase route): step 1/1.</text>
</comment>
<dbReference type="UniPathway" id="UPA00253">
    <property type="reaction ID" value="UER00326"/>
</dbReference>
<evidence type="ECO:0000313" key="16">
    <source>
        <dbReference type="Proteomes" id="UP000288024"/>
    </source>
</evidence>
<evidence type="ECO:0000256" key="1">
    <source>
        <dbReference type="ARBA" id="ARBA00001974"/>
    </source>
</evidence>
<keyword evidence="6 12" id="KW-0285">Flavoprotein</keyword>
<dbReference type="SUPFAM" id="SSF56425">
    <property type="entry name" value="Succinate dehydrogenase/fumarate reductase flavoprotein, catalytic domain"/>
    <property type="match status" value="1"/>
</dbReference>
<dbReference type="AlphaFoldDB" id="A0A3S2TQM9"/>
<dbReference type="InterPro" id="IPR036188">
    <property type="entry name" value="FAD/NAD-bd_sf"/>
</dbReference>
<evidence type="ECO:0000256" key="3">
    <source>
        <dbReference type="ARBA" id="ARBA00008562"/>
    </source>
</evidence>
<evidence type="ECO:0000256" key="7">
    <source>
        <dbReference type="ARBA" id="ARBA00022642"/>
    </source>
</evidence>
<name>A0A3S2TQM9_9BACI</name>
<dbReference type="Gene3D" id="3.90.700.10">
    <property type="entry name" value="Succinate dehydrogenase/fumarate reductase flavoprotein, catalytic domain"/>
    <property type="match status" value="1"/>
</dbReference>
<evidence type="ECO:0000256" key="12">
    <source>
        <dbReference type="RuleBase" id="RU362049"/>
    </source>
</evidence>
<dbReference type="SUPFAM" id="SSF46977">
    <property type="entry name" value="Succinate dehydrogenase/fumarate reductase flavoprotein C-terminal domain"/>
    <property type="match status" value="1"/>
</dbReference>
<dbReference type="GO" id="GO:0008734">
    <property type="term" value="F:L-aspartate oxidase activity"/>
    <property type="evidence" value="ECO:0007669"/>
    <property type="project" value="UniProtKB-UniRule"/>
</dbReference>
<dbReference type="PANTHER" id="PTHR42716">
    <property type="entry name" value="L-ASPARTATE OXIDASE"/>
    <property type="match status" value="1"/>
</dbReference>
<dbReference type="Gene3D" id="1.20.58.100">
    <property type="entry name" value="Fumarate reductase/succinate dehydrogenase flavoprotein-like, C-terminal domain"/>
    <property type="match status" value="1"/>
</dbReference>
<gene>
    <name evidence="15" type="primary">nadB</name>
    <name evidence="15" type="ORF">EM808_27435</name>
</gene>
<sequence>MKTDVLIIGSGIASLQLARKLSSHLNVMVLTKMSLVTSNSYLAQGGIAASISSKDSYEQHALDTLEAGRFHNHIATVKNITKMAPVLLHDLAAAGCAFDEEKNGNWRLGMEGAHSENRIVHSGGDETGKKVIEFLVATMPAHVTIKEDVFVYELILSDKGSCIGAKAIMADGTKNRIIANHTIIATGGCGQIYEYTSNAATITGDGIALAYLAGANIINMEFIQFHPTLLYVDGKTVGLVSEAVRGEGGFLVNESGVPIMADVHPYKDLAPRHIVAQRIYQYWKKGESVYLDISKVENFADRFPGITALCKQHGINLHNKKIPVAPGCHFLMGGIETDLCGKTSVDGLYAIGEAACTGLHGANRLASNSLLEGLYMGSELATYLNEKGNQKSEATTEAETIHMHKKFKSFPSIKELQQRTMASVGIVRTEKTLQEHQLWLESYLNGEKWEVQTACSEKEAWQTYFMVLTAYLVTKAALSRTESRGGHFRSDFPEEAESWRKQTVLLKIERNEGVSDEPIKIAAAT</sequence>
<dbReference type="GO" id="GO:0033765">
    <property type="term" value="F:steroid dehydrogenase activity, acting on the CH-CH group of donors"/>
    <property type="evidence" value="ECO:0007669"/>
    <property type="project" value="UniProtKB-ARBA"/>
</dbReference>
<accession>A0A3S2TQM9</accession>
<evidence type="ECO:0000256" key="2">
    <source>
        <dbReference type="ARBA" id="ARBA00004950"/>
    </source>
</evidence>
<evidence type="ECO:0000256" key="10">
    <source>
        <dbReference type="ARBA" id="ARBA00048305"/>
    </source>
</evidence>
<dbReference type="FunFam" id="3.90.700.10:FF:000002">
    <property type="entry name" value="L-aspartate oxidase"/>
    <property type="match status" value="1"/>
</dbReference>
<feature type="domain" description="Fumarate reductase/succinate dehydrogenase flavoprotein-like C-terminal" evidence="14">
    <location>
        <begin position="414"/>
        <end position="519"/>
    </location>
</feature>
<protein>
    <recommendedName>
        <fullName evidence="5 11">L-aspartate oxidase</fullName>
        <ecNumber evidence="4 11">1.4.3.16</ecNumber>
    </recommendedName>
</protein>
<evidence type="ECO:0000256" key="5">
    <source>
        <dbReference type="ARBA" id="ARBA00021901"/>
    </source>
</evidence>
<dbReference type="Pfam" id="PF02910">
    <property type="entry name" value="Succ_DH_flav_C"/>
    <property type="match status" value="1"/>
</dbReference>
<keyword evidence="7 12" id="KW-0662">Pyridine nucleotide biosynthesis</keyword>
<dbReference type="InterPro" id="IPR027477">
    <property type="entry name" value="Succ_DH/fumarate_Rdtase_cat_sf"/>
</dbReference>
<keyword evidence="16" id="KW-1185">Reference proteome</keyword>
<dbReference type="EC" id="1.4.3.16" evidence="4 11"/>
<keyword evidence="8 12" id="KW-0274">FAD</keyword>
<evidence type="ECO:0000259" key="14">
    <source>
        <dbReference type="Pfam" id="PF02910"/>
    </source>
</evidence>